<keyword evidence="1" id="KW-0805">Transcription regulation</keyword>
<dbReference type="SMART" id="SM00421">
    <property type="entry name" value="HTH_LUXR"/>
    <property type="match status" value="1"/>
</dbReference>
<feature type="non-terminal residue" evidence="5">
    <location>
        <position position="1"/>
    </location>
</feature>
<dbReference type="SUPFAM" id="SSF46894">
    <property type="entry name" value="C-terminal effector domain of the bipartite response regulators"/>
    <property type="match status" value="1"/>
</dbReference>
<dbReference type="Gene3D" id="1.10.10.10">
    <property type="entry name" value="Winged helix-like DNA-binding domain superfamily/Winged helix DNA-binding domain"/>
    <property type="match status" value="1"/>
</dbReference>
<reference evidence="5 6" key="1">
    <citation type="submission" date="2018-11" db="EMBL/GenBank/DDBJ databases">
        <title>Vibrio ponticus strain CAIM 1751 pathogenic for the snapper Lutjanus guttatus.</title>
        <authorList>
            <person name="Soto-Rodriguez S."/>
            <person name="Lozano-Olvera R."/>
            <person name="Gomez-Gil B."/>
        </authorList>
    </citation>
    <scope>NUCLEOTIDE SEQUENCE [LARGE SCALE GENOMIC DNA]</scope>
    <source>
        <strain evidence="5 6">CAIM 1751</strain>
    </source>
</reference>
<gene>
    <name evidence="5" type="ORF">EGH82_22110</name>
</gene>
<dbReference type="PRINTS" id="PR00038">
    <property type="entry name" value="HTHLUXR"/>
</dbReference>
<keyword evidence="3" id="KW-0804">Transcription</keyword>
<sequence>FINNETKPTLVLIDLVNEESELQTLKQKLEKNPTLCLIILLNVDEEKEYSAFLSWPSVVGTFKPTDSIEFLIDGIKRMINGEIWVSRELSTQLIHHFRGYHERKRLSVGELTHRQKEILKMIVSGLSNIDIATKLDISPMTAKTHIYNIYKKINVKNRSQATQWANKYLLD</sequence>
<organism evidence="5 6">
    <name type="scientific">Vibrio ponticus</name>
    <dbReference type="NCBI Taxonomy" id="265668"/>
    <lineage>
        <taxon>Bacteria</taxon>
        <taxon>Pseudomonadati</taxon>
        <taxon>Pseudomonadota</taxon>
        <taxon>Gammaproteobacteria</taxon>
        <taxon>Vibrionales</taxon>
        <taxon>Vibrionaceae</taxon>
        <taxon>Vibrio</taxon>
    </lineage>
</organism>
<evidence type="ECO:0000256" key="3">
    <source>
        <dbReference type="ARBA" id="ARBA00023163"/>
    </source>
</evidence>
<name>A0A3N3DT31_9VIBR</name>
<keyword evidence="2" id="KW-0238">DNA-binding</keyword>
<comment type="caution">
    <text evidence="5">The sequence shown here is derived from an EMBL/GenBank/DDBJ whole genome shotgun (WGS) entry which is preliminary data.</text>
</comment>
<dbReference type="Gene3D" id="3.40.50.2300">
    <property type="match status" value="1"/>
</dbReference>
<accession>A0A3N3DT31</accession>
<dbReference type="PANTHER" id="PTHR44688:SF16">
    <property type="entry name" value="DNA-BINDING TRANSCRIPTIONAL ACTIVATOR DEVR_DOSR"/>
    <property type="match status" value="1"/>
</dbReference>
<evidence type="ECO:0000256" key="1">
    <source>
        <dbReference type="ARBA" id="ARBA00023015"/>
    </source>
</evidence>
<evidence type="ECO:0000256" key="2">
    <source>
        <dbReference type="ARBA" id="ARBA00023125"/>
    </source>
</evidence>
<proteinExistence type="predicted"/>
<dbReference type="PANTHER" id="PTHR44688">
    <property type="entry name" value="DNA-BINDING TRANSCRIPTIONAL ACTIVATOR DEVR_DOSR"/>
    <property type="match status" value="1"/>
</dbReference>
<dbReference type="InterPro" id="IPR000792">
    <property type="entry name" value="Tscrpt_reg_LuxR_C"/>
</dbReference>
<dbReference type="GO" id="GO:0006355">
    <property type="term" value="P:regulation of DNA-templated transcription"/>
    <property type="evidence" value="ECO:0007669"/>
    <property type="project" value="InterPro"/>
</dbReference>
<feature type="domain" description="HTH luxR-type" evidence="4">
    <location>
        <begin position="104"/>
        <end position="169"/>
    </location>
</feature>
<dbReference type="EMBL" id="RKIK01000127">
    <property type="protein sequence ID" value="ROV57653.1"/>
    <property type="molecule type" value="Genomic_DNA"/>
</dbReference>
<dbReference type="Pfam" id="PF00196">
    <property type="entry name" value="GerE"/>
    <property type="match status" value="1"/>
</dbReference>
<dbReference type="InterPro" id="IPR036388">
    <property type="entry name" value="WH-like_DNA-bd_sf"/>
</dbReference>
<dbReference type="AlphaFoldDB" id="A0A3N3DT31"/>
<evidence type="ECO:0000259" key="4">
    <source>
        <dbReference type="PROSITE" id="PS50043"/>
    </source>
</evidence>
<dbReference type="CDD" id="cd06170">
    <property type="entry name" value="LuxR_C_like"/>
    <property type="match status" value="1"/>
</dbReference>
<evidence type="ECO:0000313" key="6">
    <source>
        <dbReference type="Proteomes" id="UP000278792"/>
    </source>
</evidence>
<dbReference type="InterPro" id="IPR016032">
    <property type="entry name" value="Sig_transdc_resp-reg_C-effctor"/>
</dbReference>
<protein>
    <submittedName>
        <fullName evidence="5">Helix-turn-helix transcriptional regulator</fullName>
    </submittedName>
</protein>
<dbReference type="FunFam" id="1.10.10.10:FF:000153">
    <property type="entry name" value="LuxR family transcriptional regulator"/>
    <property type="match status" value="1"/>
</dbReference>
<evidence type="ECO:0000313" key="5">
    <source>
        <dbReference type="EMBL" id="ROV57653.1"/>
    </source>
</evidence>
<dbReference type="Proteomes" id="UP000278792">
    <property type="component" value="Unassembled WGS sequence"/>
</dbReference>
<dbReference type="RefSeq" id="WP_123783723.1">
    <property type="nucleotide sequence ID" value="NZ_RKIK01000127.1"/>
</dbReference>
<dbReference type="GO" id="GO:0003677">
    <property type="term" value="F:DNA binding"/>
    <property type="evidence" value="ECO:0007669"/>
    <property type="project" value="UniProtKB-KW"/>
</dbReference>
<dbReference type="PROSITE" id="PS50043">
    <property type="entry name" value="HTH_LUXR_2"/>
    <property type="match status" value="1"/>
</dbReference>